<dbReference type="GO" id="GO:0020037">
    <property type="term" value="F:heme binding"/>
    <property type="evidence" value="ECO:0007669"/>
    <property type="project" value="InterPro"/>
</dbReference>
<dbReference type="eggNOG" id="COG2010">
    <property type="taxonomic scope" value="Bacteria"/>
</dbReference>
<dbReference type="STRING" id="243231.GSU2513"/>
<dbReference type="SUPFAM" id="SSF46626">
    <property type="entry name" value="Cytochrome c"/>
    <property type="match status" value="1"/>
</dbReference>
<accession>Q74A77</accession>
<dbReference type="AlphaFoldDB" id="Q74A77"/>
<dbReference type="InParanoid" id="Q74A77"/>
<evidence type="ECO:0000256" key="1">
    <source>
        <dbReference type="ARBA" id="ARBA00022448"/>
    </source>
</evidence>
<reference evidence="10 11" key="2">
    <citation type="journal article" date="2012" name="BMC Genomics">
        <title>Comparative genomic analysis of Geobacter sulfurreducens KN400, a strain with enhanced capacity for extracellular electron transfer and electricity production.</title>
        <authorList>
            <person name="Butler J.E."/>
            <person name="Young N.D."/>
            <person name="Aklujkar M."/>
            <person name="Lovley D.R."/>
        </authorList>
    </citation>
    <scope>NUCLEOTIDE SEQUENCE [LARGE SCALE GENOMIC DNA]</scope>
    <source>
        <strain evidence="11">ATCC 51573 / DSM 12127 / PCA</strain>
    </source>
</reference>
<dbReference type="HOGENOM" id="CLU_134966_0_0_7"/>
<feature type="domain" description="Cytochrome c" evidence="9">
    <location>
        <begin position="63"/>
        <end position="144"/>
    </location>
</feature>
<dbReference type="GO" id="GO:0009055">
    <property type="term" value="F:electron transfer activity"/>
    <property type="evidence" value="ECO:0007669"/>
    <property type="project" value="InterPro"/>
</dbReference>
<dbReference type="Pfam" id="PF13442">
    <property type="entry name" value="Cytochrome_CBB3"/>
    <property type="match status" value="1"/>
</dbReference>
<name>Q74A77_GEOSL</name>
<keyword evidence="4" id="KW-0249">Electron transport</keyword>
<evidence type="ECO:0000256" key="3">
    <source>
        <dbReference type="ARBA" id="ARBA00022723"/>
    </source>
</evidence>
<feature type="signal peptide" evidence="8">
    <location>
        <begin position="1"/>
        <end position="27"/>
    </location>
</feature>
<keyword evidence="1" id="KW-0813">Transport</keyword>
<keyword evidence="2 6" id="KW-0349">Heme</keyword>
<evidence type="ECO:0000256" key="6">
    <source>
        <dbReference type="PROSITE-ProRule" id="PRU00433"/>
    </source>
</evidence>
<dbReference type="GO" id="GO:0005506">
    <property type="term" value="F:iron ion binding"/>
    <property type="evidence" value="ECO:0007669"/>
    <property type="project" value="InterPro"/>
</dbReference>
<evidence type="ECO:0000259" key="9">
    <source>
        <dbReference type="PROSITE" id="PS51007"/>
    </source>
</evidence>
<reference evidence="10 11" key="1">
    <citation type="journal article" date="2003" name="Science">
        <title>Genome of Geobacter sulfurreducens: metal reduction in subsurface environments.</title>
        <authorList>
            <person name="Methe B.A."/>
            <person name="Nelson K.E."/>
            <person name="Eisen J.A."/>
            <person name="Paulsen I.T."/>
            <person name="Nelson W."/>
            <person name="Heidelberg J.F."/>
            <person name="Wu D."/>
            <person name="Wu M."/>
            <person name="Ward N."/>
            <person name="Beanan M.J."/>
            <person name="Dodson R.J."/>
            <person name="Madupu R."/>
            <person name="Brinkac L.M."/>
            <person name="Daugherty S.C."/>
            <person name="DeBoy R.T."/>
            <person name="Durkin A.S."/>
            <person name="Gwinn M."/>
            <person name="Kolonay J.F."/>
            <person name="Sullivan S.A."/>
            <person name="Haft D.H."/>
            <person name="Selengut J."/>
            <person name="Davidsen T.M."/>
            <person name="Zafar N."/>
            <person name="White O."/>
            <person name="Tran B."/>
            <person name="Romero C."/>
            <person name="Forberger H.A."/>
            <person name="Weidman J."/>
            <person name="Khouri H."/>
            <person name="Feldblyum T.V."/>
            <person name="Utterback T.R."/>
            <person name="Van Aken S.E."/>
            <person name="Lovley D.R."/>
            <person name="Fraser C.M."/>
        </authorList>
    </citation>
    <scope>NUCLEOTIDE SEQUENCE [LARGE SCALE GENOMIC DNA]</scope>
    <source>
        <strain evidence="11">ATCC 51573 / DSM 12127 / PCA</strain>
    </source>
</reference>
<keyword evidence="5 6" id="KW-0408">Iron</keyword>
<evidence type="ECO:0000313" key="10">
    <source>
        <dbReference type="EMBL" id="AAR35886.1"/>
    </source>
</evidence>
<dbReference type="EnsemblBacteria" id="AAR35886">
    <property type="protein sequence ID" value="AAR35886"/>
    <property type="gene ID" value="GSU2513"/>
</dbReference>
<dbReference type="InterPro" id="IPR008168">
    <property type="entry name" value="Cyt_C_IC"/>
</dbReference>
<feature type="chain" id="PRO_5004286161" evidence="8">
    <location>
        <begin position="28"/>
        <end position="146"/>
    </location>
</feature>
<dbReference type="PROSITE" id="PS51007">
    <property type="entry name" value="CYTC"/>
    <property type="match status" value="1"/>
</dbReference>
<dbReference type="Proteomes" id="UP000000577">
    <property type="component" value="Chromosome"/>
</dbReference>
<dbReference type="EMBL" id="AE017180">
    <property type="protein sequence ID" value="AAR35886.1"/>
    <property type="molecule type" value="Genomic_DNA"/>
</dbReference>
<keyword evidence="11" id="KW-1185">Reference proteome</keyword>
<evidence type="ECO:0000313" key="11">
    <source>
        <dbReference type="Proteomes" id="UP000000577"/>
    </source>
</evidence>
<dbReference type="InterPro" id="IPR036909">
    <property type="entry name" value="Cyt_c-like_dom_sf"/>
</dbReference>
<dbReference type="PATRIC" id="fig|243231.5.peg.2542"/>
<dbReference type="RefSeq" id="WP_010943151.1">
    <property type="nucleotide sequence ID" value="NC_002939.5"/>
</dbReference>
<dbReference type="PANTHER" id="PTHR33751">
    <property type="entry name" value="CBB3-TYPE CYTOCHROME C OXIDASE SUBUNIT FIXP"/>
    <property type="match status" value="1"/>
</dbReference>
<evidence type="ECO:0000256" key="5">
    <source>
        <dbReference type="ARBA" id="ARBA00023004"/>
    </source>
</evidence>
<dbReference type="PANTHER" id="PTHR33751:SF1">
    <property type="entry name" value="CBB3-TYPE CYTOCHROME C OXIDASE SUBUNIT FIXP"/>
    <property type="match status" value="1"/>
</dbReference>
<dbReference type="PROSITE" id="PS51257">
    <property type="entry name" value="PROKAR_LIPOPROTEIN"/>
    <property type="match status" value="1"/>
</dbReference>
<keyword evidence="8" id="KW-0732">Signal</keyword>
<dbReference type="OrthoDB" id="9811281at2"/>
<evidence type="ECO:0000256" key="7">
    <source>
        <dbReference type="SAM" id="MobiDB-lite"/>
    </source>
</evidence>
<feature type="region of interest" description="Disordered" evidence="7">
    <location>
        <begin position="34"/>
        <end position="65"/>
    </location>
</feature>
<protein>
    <submittedName>
        <fullName evidence="10">Lipoprotein cytochrome c, 1 heme-binding site</fullName>
    </submittedName>
</protein>
<dbReference type="SMR" id="Q74A77"/>
<gene>
    <name evidence="10" type="ordered locus">GSU2513</name>
</gene>
<dbReference type="InterPro" id="IPR009056">
    <property type="entry name" value="Cyt_c-like_dom"/>
</dbReference>
<dbReference type="PRINTS" id="PR00605">
    <property type="entry name" value="CYTCHROMECIC"/>
</dbReference>
<sequence>MISKAISAQCRHLHRAAVLVAVMSALAATGCSKKEAPQAPAPSAGTPQAGAPAAMPEGMSGQQQTAMGRAIFNKRCASCHGTDGNGAGSRSGPALDQAQFKYGRTPEAIRESIVKGRPNGMPAFGAAFQEIEIDTLVGYVMGLTKQ</sequence>
<dbReference type="InterPro" id="IPR050597">
    <property type="entry name" value="Cytochrome_c_Oxidase_Subunit"/>
</dbReference>
<evidence type="ECO:0000256" key="8">
    <source>
        <dbReference type="SAM" id="SignalP"/>
    </source>
</evidence>
<dbReference type="KEGG" id="gsu:GSU2513"/>
<evidence type="ECO:0000256" key="2">
    <source>
        <dbReference type="ARBA" id="ARBA00022617"/>
    </source>
</evidence>
<keyword evidence="10" id="KW-0449">Lipoprotein</keyword>
<dbReference type="Gene3D" id="1.10.760.10">
    <property type="entry name" value="Cytochrome c-like domain"/>
    <property type="match status" value="1"/>
</dbReference>
<proteinExistence type="predicted"/>
<keyword evidence="3 6" id="KW-0479">Metal-binding</keyword>
<organism evidence="10 11">
    <name type="scientific">Geobacter sulfurreducens (strain ATCC 51573 / DSM 12127 / PCA)</name>
    <dbReference type="NCBI Taxonomy" id="243231"/>
    <lineage>
        <taxon>Bacteria</taxon>
        <taxon>Pseudomonadati</taxon>
        <taxon>Thermodesulfobacteriota</taxon>
        <taxon>Desulfuromonadia</taxon>
        <taxon>Geobacterales</taxon>
        <taxon>Geobacteraceae</taxon>
        <taxon>Geobacter</taxon>
    </lineage>
</organism>
<evidence type="ECO:0000256" key="4">
    <source>
        <dbReference type="ARBA" id="ARBA00022982"/>
    </source>
</evidence>